<evidence type="ECO:0000256" key="6">
    <source>
        <dbReference type="ARBA" id="ARBA00022692"/>
    </source>
</evidence>
<feature type="transmembrane region" description="Helical" evidence="12">
    <location>
        <begin position="104"/>
        <end position="128"/>
    </location>
</feature>
<keyword evidence="7 12" id="KW-1133">Transmembrane helix</keyword>
<feature type="transmembrane region" description="Helical" evidence="12">
    <location>
        <begin position="6"/>
        <end position="24"/>
    </location>
</feature>
<reference evidence="14 15" key="1">
    <citation type="submission" date="2019-07" db="EMBL/GenBank/DDBJ databases">
        <title>Whole genome shotgun sequence of Novosphingobium sediminis NBRC 106119.</title>
        <authorList>
            <person name="Hosoyama A."/>
            <person name="Uohara A."/>
            <person name="Ohji S."/>
            <person name="Ichikawa N."/>
        </authorList>
    </citation>
    <scope>NUCLEOTIDE SEQUENCE [LARGE SCALE GENOMIC DNA]</scope>
    <source>
        <strain evidence="14 15">NBRC 106119</strain>
    </source>
</reference>
<feature type="transmembrane region" description="Helical" evidence="12">
    <location>
        <begin position="265"/>
        <end position="282"/>
    </location>
</feature>
<comment type="caution">
    <text evidence="14">The sequence shown here is derived from an EMBL/GenBank/DDBJ whole genome shotgun (WGS) entry which is preliminary data.</text>
</comment>
<evidence type="ECO:0000256" key="3">
    <source>
        <dbReference type="ARBA" id="ARBA00022448"/>
    </source>
</evidence>
<keyword evidence="5" id="KW-1003">Cell membrane</keyword>
<keyword evidence="10 12" id="KW-0472">Membrane</keyword>
<comment type="similarity">
    <text evidence="2">Belongs to the monovalent cation:proton antiporter 1 (CPA1) transporter (TC 2.A.36) family.</text>
</comment>
<dbReference type="PANTHER" id="PTHR10110:SF195">
    <property type="entry name" value="NA(+)_H(+) ANTIPORTER NHAS2"/>
    <property type="match status" value="1"/>
</dbReference>
<evidence type="ECO:0000256" key="1">
    <source>
        <dbReference type="ARBA" id="ARBA00004651"/>
    </source>
</evidence>
<feature type="transmembrane region" description="Helical" evidence="12">
    <location>
        <begin position="323"/>
        <end position="341"/>
    </location>
</feature>
<dbReference type="GO" id="GO:0005886">
    <property type="term" value="C:plasma membrane"/>
    <property type="evidence" value="ECO:0007669"/>
    <property type="project" value="UniProtKB-SubCell"/>
</dbReference>
<feature type="transmembrane region" description="Helical" evidence="12">
    <location>
        <begin position="181"/>
        <end position="198"/>
    </location>
</feature>
<evidence type="ECO:0000256" key="11">
    <source>
        <dbReference type="ARBA" id="ARBA00023201"/>
    </source>
</evidence>
<feature type="transmembrane region" description="Helical" evidence="12">
    <location>
        <begin position="210"/>
        <end position="228"/>
    </location>
</feature>
<keyword evidence="4" id="KW-0050">Antiport</keyword>
<feature type="transmembrane region" description="Helical" evidence="12">
    <location>
        <begin position="140"/>
        <end position="160"/>
    </location>
</feature>
<protein>
    <submittedName>
        <fullName evidence="14">Sodium:proton antiporter</fullName>
    </submittedName>
</protein>
<proteinExistence type="inferred from homology"/>
<keyword evidence="15" id="KW-1185">Reference proteome</keyword>
<accession>A0A512ANA7</accession>
<evidence type="ECO:0000313" key="14">
    <source>
        <dbReference type="EMBL" id="GEO01190.1"/>
    </source>
</evidence>
<evidence type="ECO:0000259" key="13">
    <source>
        <dbReference type="Pfam" id="PF00999"/>
    </source>
</evidence>
<evidence type="ECO:0000256" key="2">
    <source>
        <dbReference type="ARBA" id="ARBA00007367"/>
    </source>
</evidence>
<dbReference type="GO" id="GO:0015386">
    <property type="term" value="F:potassium:proton antiporter activity"/>
    <property type="evidence" value="ECO:0007669"/>
    <property type="project" value="TreeGrafter"/>
</dbReference>
<evidence type="ECO:0000256" key="4">
    <source>
        <dbReference type="ARBA" id="ARBA00022449"/>
    </source>
</evidence>
<feature type="transmembrane region" description="Helical" evidence="12">
    <location>
        <begin position="36"/>
        <end position="56"/>
    </location>
</feature>
<dbReference type="Gene3D" id="6.10.140.1330">
    <property type="match status" value="1"/>
</dbReference>
<feature type="transmembrane region" description="Helical" evidence="12">
    <location>
        <begin position="389"/>
        <end position="412"/>
    </location>
</feature>
<dbReference type="InterPro" id="IPR018422">
    <property type="entry name" value="Cation/H_exchanger_CPA1"/>
</dbReference>
<keyword evidence="6 12" id="KW-0812">Transmembrane</keyword>
<evidence type="ECO:0000256" key="5">
    <source>
        <dbReference type="ARBA" id="ARBA00022475"/>
    </source>
</evidence>
<dbReference type="EMBL" id="BJYR01000020">
    <property type="protein sequence ID" value="GEO01190.1"/>
    <property type="molecule type" value="Genomic_DNA"/>
</dbReference>
<organism evidence="14 15">
    <name type="scientific">Novosphingobium sediminis</name>
    <dbReference type="NCBI Taxonomy" id="707214"/>
    <lineage>
        <taxon>Bacteria</taxon>
        <taxon>Pseudomonadati</taxon>
        <taxon>Pseudomonadota</taxon>
        <taxon>Alphaproteobacteria</taxon>
        <taxon>Sphingomonadales</taxon>
        <taxon>Sphingomonadaceae</taxon>
        <taxon>Novosphingobium</taxon>
    </lineage>
</organism>
<dbReference type="GO" id="GO:0051453">
    <property type="term" value="P:regulation of intracellular pH"/>
    <property type="evidence" value="ECO:0007669"/>
    <property type="project" value="TreeGrafter"/>
</dbReference>
<feature type="transmembrane region" description="Helical" evidence="12">
    <location>
        <begin position="240"/>
        <end position="259"/>
    </location>
</feature>
<evidence type="ECO:0000256" key="9">
    <source>
        <dbReference type="ARBA" id="ARBA00023065"/>
    </source>
</evidence>
<evidence type="ECO:0000256" key="7">
    <source>
        <dbReference type="ARBA" id="ARBA00022989"/>
    </source>
</evidence>
<keyword evidence="8" id="KW-0915">Sodium</keyword>
<dbReference type="InterPro" id="IPR006153">
    <property type="entry name" value="Cation/H_exchanger_TM"/>
</dbReference>
<feature type="transmembrane region" description="Helical" evidence="12">
    <location>
        <begin position="362"/>
        <end position="383"/>
    </location>
</feature>
<evidence type="ECO:0000256" key="10">
    <source>
        <dbReference type="ARBA" id="ARBA00023136"/>
    </source>
</evidence>
<dbReference type="Pfam" id="PF00999">
    <property type="entry name" value="Na_H_Exchanger"/>
    <property type="match status" value="1"/>
</dbReference>
<evidence type="ECO:0000256" key="8">
    <source>
        <dbReference type="ARBA" id="ARBA00023053"/>
    </source>
</evidence>
<keyword evidence="11" id="KW-0739">Sodium transport</keyword>
<name>A0A512ANA7_9SPHN</name>
<comment type="subcellular location">
    <subcellularLocation>
        <location evidence="1">Cell membrane</location>
        <topology evidence="1">Multi-pass membrane protein</topology>
    </subcellularLocation>
</comment>
<dbReference type="AlphaFoldDB" id="A0A512ANA7"/>
<feature type="transmembrane region" description="Helical" evidence="12">
    <location>
        <begin position="68"/>
        <end position="92"/>
    </location>
</feature>
<keyword evidence="3" id="KW-0813">Transport</keyword>
<dbReference type="PANTHER" id="PTHR10110">
    <property type="entry name" value="SODIUM/HYDROGEN EXCHANGER"/>
    <property type="match status" value="1"/>
</dbReference>
<keyword evidence="9" id="KW-0406">Ion transport</keyword>
<gene>
    <name evidence="14" type="ORF">NSE01_30220</name>
</gene>
<feature type="domain" description="Cation/H+ exchanger transmembrane" evidence="13">
    <location>
        <begin position="18"/>
        <end position="411"/>
    </location>
</feature>
<dbReference type="RefSeq" id="WP_147160520.1">
    <property type="nucleotide sequence ID" value="NZ_BJYR01000020.1"/>
</dbReference>
<evidence type="ECO:0000256" key="12">
    <source>
        <dbReference type="SAM" id="Phobius"/>
    </source>
</evidence>
<dbReference type="GO" id="GO:0098719">
    <property type="term" value="P:sodium ion import across plasma membrane"/>
    <property type="evidence" value="ECO:0007669"/>
    <property type="project" value="TreeGrafter"/>
</dbReference>
<sequence length="427" mass="44200">MDASGLAPFDVAAILILLAAALGYANHRFLKLPSAVGLTLMGAISSLAIIGIGAAFPAWGLRPMVEQFLAGIDFHATLMEGMLSFLLFAGALHVDWTQMQANRLLVFSLATFGVLLSTALIGAGTWWLAGMAGVPVPLSWALVFGALISPTDPVAVMAILKRAAVPPSLQATVAGESLFNDGVGVVIFGILIAIATGAEQFSLVHAASDFAREAGGGVAFGLVTGWIACRAMETIDDYSVEVMISLALVMAGYSFAHALHVSGPVAMAVAGLFIGNAGMARAMSDTTADYLVKFWELIDEVLNAVLFLLIGLEVILISGQMRLMVFGLAVIPLGLLARWLSVSIPLRLLRSGIDLGHLATPTLVWGGLRGGISIALALSLPATAARTPLIAATFMVVLFSVIIQGGSIGGLINRLGQKSAAPGEDAA</sequence>
<dbReference type="OrthoDB" id="9774146at2"/>
<dbReference type="GO" id="GO:0015385">
    <property type="term" value="F:sodium:proton antiporter activity"/>
    <property type="evidence" value="ECO:0007669"/>
    <property type="project" value="InterPro"/>
</dbReference>
<dbReference type="Proteomes" id="UP000321464">
    <property type="component" value="Unassembled WGS sequence"/>
</dbReference>
<evidence type="ECO:0000313" key="15">
    <source>
        <dbReference type="Proteomes" id="UP000321464"/>
    </source>
</evidence>
<feature type="transmembrane region" description="Helical" evidence="12">
    <location>
        <begin position="294"/>
        <end position="317"/>
    </location>
</feature>